<sequence length="187" mass="19751">MDSVRTITWTARSVWAVLAVATALLSLVTMAAAVTPGIRWAVHQPVPLGWLLLLCAWSAAILLNKRHRPAFKVALTPLIASVTLVAAFSGACTWAGFKLSEAALDDYAHAVAAGTVGEGQEKVGLFTVTSPQRLSDGGVSFAIVGSGSFLSLEQYGMAYLPAGPGDGRELDDLVRHLGGDWYLWVAD</sequence>
<reference evidence="2" key="1">
    <citation type="submission" date="2021-02" db="EMBL/GenBank/DDBJ databases">
        <title>Draft genome sequence of Microbispora sp. RL4-1S isolated from rice leaves in Thailand.</title>
        <authorList>
            <person name="Muangham S."/>
            <person name="Duangmal K."/>
        </authorList>
    </citation>
    <scope>NUCLEOTIDE SEQUENCE</scope>
    <source>
        <strain evidence="2">RL4-1S</strain>
    </source>
</reference>
<keyword evidence="3" id="KW-1185">Reference proteome</keyword>
<proteinExistence type="predicted"/>
<keyword evidence="1" id="KW-1133">Transmembrane helix</keyword>
<feature type="transmembrane region" description="Helical" evidence="1">
    <location>
        <begin position="75"/>
        <end position="97"/>
    </location>
</feature>
<protein>
    <recommendedName>
        <fullName evidence="4">DUF1109 domain-containing protein</fullName>
    </recommendedName>
</protein>
<name>A0A941AI23_9ACTN</name>
<dbReference type="EMBL" id="JAFCNB010000005">
    <property type="protein sequence ID" value="MBP2704696.1"/>
    <property type="molecule type" value="Genomic_DNA"/>
</dbReference>
<gene>
    <name evidence="2" type="ORF">JOL79_12815</name>
</gene>
<evidence type="ECO:0000313" key="3">
    <source>
        <dbReference type="Proteomes" id="UP000674234"/>
    </source>
</evidence>
<organism evidence="2 3">
    <name type="scientific">Microbispora oryzae</name>
    <dbReference type="NCBI Taxonomy" id="2806554"/>
    <lineage>
        <taxon>Bacteria</taxon>
        <taxon>Bacillati</taxon>
        <taxon>Actinomycetota</taxon>
        <taxon>Actinomycetes</taxon>
        <taxon>Streptosporangiales</taxon>
        <taxon>Streptosporangiaceae</taxon>
        <taxon>Microbispora</taxon>
    </lineage>
</organism>
<dbReference type="Proteomes" id="UP000674234">
    <property type="component" value="Unassembled WGS sequence"/>
</dbReference>
<evidence type="ECO:0000313" key="2">
    <source>
        <dbReference type="EMBL" id="MBP2704696.1"/>
    </source>
</evidence>
<comment type="caution">
    <text evidence="2">The sequence shown here is derived from an EMBL/GenBank/DDBJ whole genome shotgun (WGS) entry which is preliminary data.</text>
</comment>
<feature type="transmembrane region" description="Helical" evidence="1">
    <location>
        <begin position="47"/>
        <end position="63"/>
    </location>
</feature>
<dbReference type="AlphaFoldDB" id="A0A941AI23"/>
<dbReference type="RefSeq" id="WP_210155976.1">
    <property type="nucleotide sequence ID" value="NZ_JAFCNB010000005.1"/>
</dbReference>
<keyword evidence="1" id="KW-0812">Transmembrane</keyword>
<keyword evidence="1" id="KW-0472">Membrane</keyword>
<accession>A0A941AI23</accession>
<evidence type="ECO:0000256" key="1">
    <source>
        <dbReference type="SAM" id="Phobius"/>
    </source>
</evidence>
<evidence type="ECO:0008006" key="4">
    <source>
        <dbReference type="Google" id="ProtNLM"/>
    </source>
</evidence>